<dbReference type="Proteomes" id="UP000249203">
    <property type="component" value="Unassembled WGS sequence"/>
</dbReference>
<sequence>MEFTDTKMQVKKLGSLVQAALATAGLLVATSVSAHAQSPEQTQDIDTEASIAVVQNFIDSMDYQFLSAADKAVWDEAQWNEIQQHAAGANQVRLQEGHEFHQLEALVREQVKVEAVAAEPAQDGSIKVTTEMHYPQVLMLIDDFIDTRNSYTYELLLDYQRALDRGELDASELASYTSEMPWRVIDGGVHVDAKQMQENRDALQAQGW</sequence>
<dbReference type="RefSeq" id="WP_111570459.1">
    <property type="nucleotide sequence ID" value="NZ_PIPK01000014.1"/>
</dbReference>
<feature type="chain" id="PRO_5016434645" evidence="1">
    <location>
        <begin position="37"/>
        <end position="208"/>
    </location>
</feature>
<gene>
    <name evidence="2" type="ORF">B0I24_11928</name>
    <name evidence="3" type="ORF">CWE07_12465</name>
</gene>
<dbReference type="AlphaFoldDB" id="A0A327WP39"/>
<name>A0A327WP39_9GAMM</name>
<comment type="caution">
    <text evidence="2">The sequence shown here is derived from an EMBL/GenBank/DDBJ whole genome shotgun (WGS) entry which is preliminary data.</text>
</comment>
<evidence type="ECO:0000256" key="1">
    <source>
        <dbReference type="SAM" id="SignalP"/>
    </source>
</evidence>
<reference evidence="2 4" key="2">
    <citation type="submission" date="2018-06" db="EMBL/GenBank/DDBJ databases">
        <title>Genomic Encyclopedia of Type Strains, Phase III (KMG-III): the genomes of soil and plant-associated and newly described type strains.</title>
        <authorList>
            <person name="Whitman W."/>
        </authorList>
    </citation>
    <scope>NUCLEOTIDE SEQUENCE [LARGE SCALE GENOMIC DNA]</scope>
    <source>
        <strain evidence="2 4">CGMCC 1.15366</strain>
    </source>
</reference>
<reference evidence="3 5" key="1">
    <citation type="journal article" date="2018" name="Front. Microbiol.">
        <title>Genome-Based Analysis Reveals the Taxonomy and Diversity of the Family Idiomarinaceae.</title>
        <authorList>
            <person name="Liu Y."/>
            <person name="Lai Q."/>
            <person name="Shao Z."/>
        </authorList>
    </citation>
    <scope>NUCLEOTIDE SEQUENCE [LARGE SCALE GENOMIC DNA]</scope>
    <source>
        <strain evidence="3 5">CF12-14</strain>
    </source>
</reference>
<evidence type="ECO:0000313" key="2">
    <source>
        <dbReference type="EMBL" id="RAJ93545.1"/>
    </source>
</evidence>
<evidence type="ECO:0000313" key="3">
    <source>
        <dbReference type="EMBL" id="RUO20095.1"/>
    </source>
</evidence>
<keyword evidence="1" id="KW-0732">Signal</keyword>
<protein>
    <submittedName>
        <fullName evidence="2">Uncharacterized protein</fullName>
    </submittedName>
</protein>
<dbReference type="Proteomes" id="UP000287865">
    <property type="component" value="Unassembled WGS sequence"/>
</dbReference>
<accession>A0A327WP39</accession>
<keyword evidence="5" id="KW-1185">Reference proteome</keyword>
<proteinExistence type="predicted"/>
<feature type="signal peptide" evidence="1">
    <location>
        <begin position="1"/>
        <end position="36"/>
    </location>
</feature>
<evidence type="ECO:0000313" key="4">
    <source>
        <dbReference type="Proteomes" id="UP000249203"/>
    </source>
</evidence>
<dbReference type="EMBL" id="PIPK01000014">
    <property type="protein sequence ID" value="RUO20095.1"/>
    <property type="molecule type" value="Genomic_DNA"/>
</dbReference>
<evidence type="ECO:0000313" key="5">
    <source>
        <dbReference type="Proteomes" id="UP000287865"/>
    </source>
</evidence>
<organism evidence="2 4">
    <name type="scientific">Aliidiomarina maris</name>
    <dbReference type="NCBI Taxonomy" id="531312"/>
    <lineage>
        <taxon>Bacteria</taxon>
        <taxon>Pseudomonadati</taxon>
        <taxon>Pseudomonadota</taxon>
        <taxon>Gammaproteobacteria</taxon>
        <taxon>Alteromonadales</taxon>
        <taxon>Idiomarinaceae</taxon>
        <taxon>Aliidiomarina</taxon>
    </lineage>
</organism>
<dbReference type="EMBL" id="QLMD01000019">
    <property type="protein sequence ID" value="RAJ93545.1"/>
    <property type="molecule type" value="Genomic_DNA"/>
</dbReference>